<evidence type="ECO:0000259" key="4">
    <source>
        <dbReference type="SMART" id="SM00382"/>
    </source>
</evidence>
<evidence type="ECO:0000256" key="1">
    <source>
        <dbReference type="ARBA" id="ARBA00006914"/>
    </source>
</evidence>
<dbReference type="GO" id="GO:0016887">
    <property type="term" value="F:ATP hydrolysis activity"/>
    <property type="evidence" value="ECO:0007669"/>
    <property type="project" value="InterPro"/>
</dbReference>
<dbReference type="GO" id="GO:0005524">
    <property type="term" value="F:ATP binding"/>
    <property type="evidence" value="ECO:0007669"/>
    <property type="project" value="UniProtKB-KW"/>
</dbReference>
<evidence type="ECO:0000313" key="6">
    <source>
        <dbReference type="Proteomes" id="UP000676194"/>
    </source>
</evidence>
<accession>A0A8E6B459</accession>
<proteinExistence type="inferred from homology"/>
<dbReference type="InterPro" id="IPR003593">
    <property type="entry name" value="AAA+_ATPase"/>
</dbReference>
<evidence type="ECO:0000256" key="2">
    <source>
        <dbReference type="ARBA" id="ARBA00022741"/>
    </source>
</evidence>
<evidence type="ECO:0000313" key="5">
    <source>
        <dbReference type="EMBL" id="QVL31557.1"/>
    </source>
</evidence>
<sequence length="390" mass="45005">MGLTNNMQHYAADQKKTIEQAGRIAGIKDPVAFDPSYFFSDLMEHSTRGPVLPLEGLLVRDWNPYFRRTHAGVTFGVRGYRIEGIPFARIQALLDEGKASQRCVKLFIVGKEDYLRLYRVAYRLFRQPDKKNPPPVMEAEIQKTIWQNTIGYLDPKNLNRIKEFGGRPKRGLLLYGPPGNGKTSVCRWLMQECLERSWEWKQVTAEAYQTARCSQNPIDSIGELFTVEDCGIVFFDDMDMALRNRDNAPAADDQSIFLNALDGMTQKEGVVYIFATNCPLDRIDPAFRRPGRIDIVLMFQKPNESLRRRLLDRWHAEIRGNLDISTFLKDTAEMSFAEIEELKNLLVLHYIDSNEWNWGWAIRQFRSNREEFNAKPRGPLGYFAALNGHN</sequence>
<reference evidence="5" key="1">
    <citation type="submission" date="2021-05" db="EMBL/GenBank/DDBJ databases">
        <title>Complete genome sequence of the cellulolytic planctomycete Telmatocola sphagniphila SP2T and characterization of the first cellulase from planctomycetes.</title>
        <authorList>
            <person name="Rakitin A.L."/>
            <person name="Beletsky A.V."/>
            <person name="Naumoff D.G."/>
            <person name="Kulichevskaya I.S."/>
            <person name="Mardanov A.V."/>
            <person name="Ravin N.V."/>
            <person name="Dedysh S.N."/>
        </authorList>
    </citation>
    <scope>NUCLEOTIDE SEQUENCE</scope>
    <source>
        <strain evidence="5">SP2T</strain>
    </source>
</reference>
<protein>
    <submittedName>
        <fullName evidence="5">ATP-binding protein</fullName>
    </submittedName>
</protein>
<name>A0A8E6B459_9BACT</name>
<dbReference type="InterPro" id="IPR003959">
    <property type="entry name" value="ATPase_AAA_core"/>
</dbReference>
<dbReference type="PANTHER" id="PTHR23073">
    <property type="entry name" value="26S PROTEASOME REGULATORY SUBUNIT"/>
    <property type="match status" value="1"/>
</dbReference>
<keyword evidence="2" id="KW-0547">Nucleotide-binding</keyword>
<dbReference type="AlphaFoldDB" id="A0A8E6B459"/>
<evidence type="ECO:0000256" key="3">
    <source>
        <dbReference type="ARBA" id="ARBA00022840"/>
    </source>
</evidence>
<dbReference type="RefSeq" id="WP_213495565.1">
    <property type="nucleotide sequence ID" value="NZ_CP074694.1"/>
</dbReference>
<feature type="domain" description="AAA+ ATPase" evidence="4">
    <location>
        <begin position="168"/>
        <end position="303"/>
    </location>
</feature>
<dbReference type="InterPro" id="IPR050221">
    <property type="entry name" value="26S_Proteasome_ATPase"/>
</dbReference>
<dbReference type="InterPro" id="IPR027417">
    <property type="entry name" value="P-loop_NTPase"/>
</dbReference>
<keyword evidence="3 5" id="KW-0067">ATP-binding</keyword>
<dbReference type="KEGG" id="tsph:KIH39_22345"/>
<gene>
    <name evidence="5" type="ORF">KIH39_22345</name>
</gene>
<keyword evidence="6" id="KW-1185">Reference proteome</keyword>
<dbReference type="CDD" id="cd19481">
    <property type="entry name" value="RecA-like_protease"/>
    <property type="match status" value="1"/>
</dbReference>
<dbReference type="SUPFAM" id="SSF52540">
    <property type="entry name" value="P-loop containing nucleoside triphosphate hydrolases"/>
    <property type="match status" value="1"/>
</dbReference>
<comment type="similarity">
    <text evidence="1">Belongs to the AAA ATPase family.</text>
</comment>
<dbReference type="SMART" id="SM00382">
    <property type="entry name" value="AAA"/>
    <property type="match status" value="1"/>
</dbReference>
<organism evidence="5 6">
    <name type="scientific">Telmatocola sphagniphila</name>
    <dbReference type="NCBI Taxonomy" id="1123043"/>
    <lineage>
        <taxon>Bacteria</taxon>
        <taxon>Pseudomonadati</taxon>
        <taxon>Planctomycetota</taxon>
        <taxon>Planctomycetia</taxon>
        <taxon>Gemmatales</taxon>
        <taxon>Gemmataceae</taxon>
    </lineage>
</organism>
<dbReference type="EMBL" id="CP074694">
    <property type="protein sequence ID" value="QVL31557.1"/>
    <property type="molecule type" value="Genomic_DNA"/>
</dbReference>
<dbReference type="Pfam" id="PF00004">
    <property type="entry name" value="AAA"/>
    <property type="match status" value="1"/>
</dbReference>
<dbReference type="Proteomes" id="UP000676194">
    <property type="component" value="Chromosome"/>
</dbReference>
<dbReference type="Gene3D" id="3.40.50.300">
    <property type="entry name" value="P-loop containing nucleotide triphosphate hydrolases"/>
    <property type="match status" value="1"/>
</dbReference>